<evidence type="ECO:0000313" key="8">
    <source>
        <dbReference type="EMBL" id="SEJ11636.1"/>
    </source>
</evidence>
<dbReference type="NCBIfam" id="TIGR01378">
    <property type="entry name" value="thi_PPkinase"/>
    <property type="match status" value="1"/>
</dbReference>
<dbReference type="InterPro" id="IPR007373">
    <property type="entry name" value="Thiamin_PyroPKinase_B1-bd"/>
</dbReference>
<dbReference type="eggNOG" id="COG1564">
    <property type="taxonomic scope" value="Bacteria"/>
</dbReference>
<gene>
    <name evidence="8" type="ORF">SAMN04487834_105814</name>
</gene>
<dbReference type="GO" id="GO:0006772">
    <property type="term" value="P:thiamine metabolic process"/>
    <property type="evidence" value="ECO:0007669"/>
    <property type="project" value="UniProtKB-UniRule"/>
</dbReference>
<evidence type="ECO:0000259" key="6">
    <source>
        <dbReference type="Pfam" id="PF04263"/>
    </source>
</evidence>
<reference evidence="9" key="1">
    <citation type="submission" date="2016-10" db="EMBL/GenBank/DDBJ databases">
        <authorList>
            <person name="Varghese N."/>
        </authorList>
    </citation>
    <scope>NUCLEOTIDE SEQUENCE [LARGE SCALE GENOMIC DNA]</scope>
    <source>
        <strain evidence="9">DSM 20406</strain>
    </source>
</reference>
<evidence type="ECO:0000256" key="3">
    <source>
        <dbReference type="ARBA" id="ARBA00022777"/>
    </source>
</evidence>
<dbReference type="InterPro" id="IPR036759">
    <property type="entry name" value="TPK_catalytic_sf"/>
</dbReference>
<name>A0A1H6W778_9FIRM</name>
<dbReference type="GO" id="GO:0005524">
    <property type="term" value="F:ATP binding"/>
    <property type="evidence" value="ECO:0007669"/>
    <property type="project" value="UniProtKB-KW"/>
</dbReference>
<sequence length="195" mass="22553">MKIGMYGGIDNGRVRDRTIDYIAIDQGLSFLLREGIKPIVAIGDFDSLEETSLLEKVDVLRYNPVKDDTDTAIALKWAIEHGYDEIEITGVMQGRMDHFLGVLCLLEQYRDIHITIYDQKNCITLLKAGEYEIDCQHYHYFSIFAIDDTRLTLRKCVYELENYLLKRHDPLCVSNQCESILYLHTTADIFFIQAS</sequence>
<proteinExistence type="predicted"/>
<feature type="domain" description="Thiamin pyrophosphokinase catalytic" evidence="6">
    <location>
        <begin position="21"/>
        <end position="115"/>
    </location>
</feature>
<dbReference type="PANTHER" id="PTHR41299:SF1">
    <property type="entry name" value="THIAMINE PYROPHOSPHOKINASE"/>
    <property type="match status" value="1"/>
</dbReference>
<dbReference type="Gene3D" id="3.40.50.10240">
    <property type="entry name" value="Thiamin pyrophosphokinase, catalytic domain"/>
    <property type="match status" value="1"/>
</dbReference>
<dbReference type="InterPro" id="IPR006282">
    <property type="entry name" value="Thi_PPkinase"/>
</dbReference>
<evidence type="ECO:0000259" key="7">
    <source>
        <dbReference type="Pfam" id="PF04265"/>
    </source>
</evidence>
<dbReference type="OrthoDB" id="9804377at2"/>
<organism evidence="8 9">
    <name type="scientific">Sharpea azabuensis</name>
    <dbReference type="NCBI Taxonomy" id="322505"/>
    <lineage>
        <taxon>Bacteria</taxon>
        <taxon>Bacillati</taxon>
        <taxon>Bacillota</taxon>
        <taxon>Erysipelotrichia</taxon>
        <taxon>Erysipelotrichales</taxon>
        <taxon>Coprobacillaceae</taxon>
        <taxon>Sharpea</taxon>
    </lineage>
</organism>
<dbReference type="Pfam" id="PF04263">
    <property type="entry name" value="TPK_catalytic"/>
    <property type="match status" value="1"/>
</dbReference>
<keyword evidence="1" id="KW-0808">Transferase</keyword>
<dbReference type="GO" id="GO:0009229">
    <property type="term" value="P:thiamine diphosphate biosynthetic process"/>
    <property type="evidence" value="ECO:0007669"/>
    <property type="project" value="InterPro"/>
</dbReference>
<dbReference type="EMBL" id="FNYK01000058">
    <property type="protein sequence ID" value="SEJ11636.1"/>
    <property type="molecule type" value="Genomic_DNA"/>
</dbReference>
<dbReference type="EC" id="2.7.6.2" evidence="5"/>
<evidence type="ECO:0000256" key="4">
    <source>
        <dbReference type="ARBA" id="ARBA00022840"/>
    </source>
</evidence>
<evidence type="ECO:0000256" key="1">
    <source>
        <dbReference type="ARBA" id="ARBA00022679"/>
    </source>
</evidence>
<accession>A0A1H6W778</accession>
<dbReference type="SUPFAM" id="SSF63999">
    <property type="entry name" value="Thiamin pyrophosphokinase, catalytic domain"/>
    <property type="match status" value="1"/>
</dbReference>
<feature type="domain" description="Thiamin pyrophosphokinase thiamin-binding" evidence="7">
    <location>
        <begin position="131"/>
        <end position="178"/>
    </location>
</feature>
<keyword evidence="2" id="KW-0547">Nucleotide-binding</keyword>
<dbReference type="STRING" id="322505.SAMN04487836_10137"/>
<dbReference type="CDD" id="cd07995">
    <property type="entry name" value="TPK"/>
    <property type="match status" value="1"/>
</dbReference>
<dbReference type="GO" id="GO:0016301">
    <property type="term" value="F:kinase activity"/>
    <property type="evidence" value="ECO:0007669"/>
    <property type="project" value="UniProtKB-KW"/>
</dbReference>
<dbReference type="Proteomes" id="UP000183028">
    <property type="component" value="Unassembled WGS sequence"/>
</dbReference>
<keyword evidence="4" id="KW-0067">ATP-binding</keyword>
<keyword evidence="3 8" id="KW-0418">Kinase</keyword>
<dbReference type="PANTHER" id="PTHR41299">
    <property type="entry name" value="THIAMINE PYROPHOSPHOKINASE"/>
    <property type="match status" value="1"/>
</dbReference>
<protein>
    <recommendedName>
        <fullName evidence="5">Thiamine diphosphokinase</fullName>
        <ecNumber evidence="5">2.7.6.2</ecNumber>
    </recommendedName>
</protein>
<dbReference type="InterPro" id="IPR053149">
    <property type="entry name" value="TPK"/>
</dbReference>
<keyword evidence="9" id="KW-1185">Reference proteome</keyword>
<evidence type="ECO:0000313" key="9">
    <source>
        <dbReference type="Proteomes" id="UP000183028"/>
    </source>
</evidence>
<evidence type="ECO:0000256" key="2">
    <source>
        <dbReference type="ARBA" id="ARBA00022741"/>
    </source>
</evidence>
<dbReference type="InterPro" id="IPR007371">
    <property type="entry name" value="TPK_catalytic"/>
</dbReference>
<dbReference type="Pfam" id="PF04265">
    <property type="entry name" value="TPK_B1_binding"/>
    <property type="match status" value="1"/>
</dbReference>
<dbReference type="GO" id="GO:0030975">
    <property type="term" value="F:thiamine binding"/>
    <property type="evidence" value="ECO:0007669"/>
    <property type="project" value="InterPro"/>
</dbReference>
<dbReference type="GO" id="GO:0004788">
    <property type="term" value="F:thiamine diphosphokinase activity"/>
    <property type="evidence" value="ECO:0007669"/>
    <property type="project" value="UniProtKB-UniRule"/>
</dbReference>
<evidence type="ECO:0000256" key="5">
    <source>
        <dbReference type="NCBIfam" id="TIGR01378"/>
    </source>
</evidence>
<dbReference type="RefSeq" id="WP_074732598.1">
    <property type="nucleotide sequence ID" value="NZ_CACZLD010000037.1"/>
</dbReference>
<dbReference type="AlphaFoldDB" id="A0A1H6W778"/>